<dbReference type="Proteomes" id="UP001218218">
    <property type="component" value="Unassembled WGS sequence"/>
</dbReference>
<feature type="non-terminal residue" evidence="1">
    <location>
        <position position="68"/>
    </location>
</feature>
<organism evidence="1 2">
    <name type="scientific">Mycena albidolilacea</name>
    <dbReference type="NCBI Taxonomy" id="1033008"/>
    <lineage>
        <taxon>Eukaryota</taxon>
        <taxon>Fungi</taxon>
        <taxon>Dikarya</taxon>
        <taxon>Basidiomycota</taxon>
        <taxon>Agaricomycotina</taxon>
        <taxon>Agaricomycetes</taxon>
        <taxon>Agaricomycetidae</taxon>
        <taxon>Agaricales</taxon>
        <taxon>Marasmiineae</taxon>
        <taxon>Mycenaceae</taxon>
        <taxon>Mycena</taxon>
    </lineage>
</organism>
<protein>
    <submittedName>
        <fullName evidence="1">Uncharacterized protein</fullName>
    </submittedName>
</protein>
<proteinExistence type="predicted"/>
<sequence>MVHEGCVLVPTKTWVDKIDGEHVVFSVDSIICGLKCSACMRMQLKVHGVLIQCAKSKFPKVFHITCAQ</sequence>
<comment type="caution">
    <text evidence="1">The sequence shown here is derived from an EMBL/GenBank/DDBJ whole genome shotgun (WGS) entry which is preliminary data.</text>
</comment>
<gene>
    <name evidence="1" type="ORF">DFH08DRAFT_669675</name>
</gene>
<dbReference type="Gene3D" id="3.30.40.10">
    <property type="entry name" value="Zinc/RING finger domain, C3HC4 (zinc finger)"/>
    <property type="match status" value="1"/>
</dbReference>
<evidence type="ECO:0000313" key="2">
    <source>
        <dbReference type="Proteomes" id="UP001218218"/>
    </source>
</evidence>
<dbReference type="EMBL" id="JARIHO010000019">
    <property type="protein sequence ID" value="KAJ7347556.1"/>
    <property type="molecule type" value="Genomic_DNA"/>
</dbReference>
<dbReference type="InterPro" id="IPR013083">
    <property type="entry name" value="Znf_RING/FYVE/PHD"/>
</dbReference>
<name>A0AAD7A1E8_9AGAR</name>
<reference evidence="1" key="1">
    <citation type="submission" date="2023-03" db="EMBL/GenBank/DDBJ databases">
        <title>Massive genome expansion in bonnet fungi (Mycena s.s.) driven by repeated elements and novel gene families across ecological guilds.</title>
        <authorList>
            <consortium name="Lawrence Berkeley National Laboratory"/>
            <person name="Harder C.B."/>
            <person name="Miyauchi S."/>
            <person name="Viragh M."/>
            <person name="Kuo A."/>
            <person name="Thoen E."/>
            <person name="Andreopoulos B."/>
            <person name="Lu D."/>
            <person name="Skrede I."/>
            <person name="Drula E."/>
            <person name="Henrissat B."/>
            <person name="Morin E."/>
            <person name="Kohler A."/>
            <person name="Barry K."/>
            <person name="LaButti K."/>
            <person name="Morin E."/>
            <person name="Salamov A."/>
            <person name="Lipzen A."/>
            <person name="Mereny Z."/>
            <person name="Hegedus B."/>
            <person name="Baldrian P."/>
            <person name="Stursova M."/>
            <person name="Weitz H."/>
            <person name="Taylor A."/>
            <person name="Grigoriev I.V."/>
            <person name="Nagy L.G."/>
            <person name="Martin F."/>
            <person name="Kauserud H."/>
        </authorList>
    </citation>
    <scope>NUCLEOTIDE SEQUENCE</scope>
    <source>
        <strain evidence="1">CBHHK002</strain>
    </source>
</reference>
<keyword evidence="2" id="KW-1185">Reference proteome</keyword>
<dbReference type="AlphaFoldDB" id="A0AAD7A1E8"/>
<accession>A0AAD7A1E8</accession>
<evidence type="ECO:0000313" key="1">
    <source>
        <dbReference type="EMBL" id="KAJ7347556.1"/>
    </source>
</evidence>